<feature type="domain" description="DUF7064" evidence="1">
    <location>
        <begin position="203"/>
        <end position="314"/>
    </location>
</feature>
<evidence type="ECO:0000259" key="2">
    <source>
        <dbReference type="Pfam" id="PF23213"/>
    </source>
</evidence>
<dbReference type="Pfam" id="PF23212">
    <property type="entry name" value="DUF7064"/>
    <property type="match status" value="1"/>
</dbReference>
<reference evidence="3" key="1">
    <citation type="submission" date="2014-05" db="EMBL/GenBank/DDBJ databases">
        <authorList>
            <person name="Urmite Genomes"/>
        </authorList>
    </citation>
    <scope>NUCLEOTIDE SEQUENCE</scope>
    <source>
        <strain evidence="3">DSM 44074</strain>
    </source>
</reference>
<dbReference type="SUPFAM" id="SSF159245">
    <property type="entry name" value="AttH-like"/>
    <property type="match status" value="1"/>
</dbReference>
<evidence type="ECO:0000259" key="1">
    <source>
        <dbReference type="Pfam" id="PF23212"/>
    </source>
</evidence>
<dbReference type="EMBL" id="LK021338">
    <property type="protein sequence ID" value="CDQ44803.1"/>
    <property type="molecule type" value="Genomic_DNA"/>
</dbReference>
<evidence type="ECO:0000313" key="3">
    <source>
        <dbReference type="EMBL" id="CDQ44803.1"/>
    </source>
</evidence>
<proteinExistence type="predicted"/>
<accession>A0AAV2WLM4</accession>
<gene>
    <name evidence="3" type="ORF">BN1047_02683</name>
</gene>
<organism evidence="3 4">
    <name type="scientific">Mycolicibacterium neoaurum</name>
    <name type="common">Mycobacterium neoaurum</name>
    <dbReference type="NCBI Taxonomy" id="1795"/>
    <lineage>
        <taxon>Bacteria</taxon>
        <taxon>Bacillati</taxon>
        <taxon>Actinomycetota</taxon>
        <taxon>Actinomycetes</taxon>
        <taxon>Mycobacteriales</taxon>
        <taxon>Mycobacteriaceae</taxon>
        <taxon>Mycolicibacterium</taxon>
    </lineage>
</organism>
<dbReference type="AlphaFoldDB" id="A0AAV2WLM4"/>
<protein>
    <submittedName>
        <fullName evidence="3">Aminoglycoside phosphotransferase</fullName>
    </submittedName>
</protein>
<dbReference type="InterPro" id="IPR055492">
    <property type="entry name" value="DUF7064"/>
</dbReference>
<dbReference type="Proteomes" id="UP000028864">
    <property type="component" value="Unassembled WGS sequence"/>
</dbReference>
<reference evidence="3" key="2">
    <citation type="submission" date="2015-09" db="EMBL/GenBank/DDBJ databases">
        <title>Draft genome sequence of Mycobacterium neoaurum DSM 44074.</title>
        <authorList>
            <person name="Croce O."/>
            <person name="Robert C."/>
            <person name="Raoult D."/>
            <person name="Drancourt M."/>
        </authorList>
    </citation>
    <scope>NUCLEOTIDE SEQUENCE</scope>
    <source>
        <strain evidence="3">DSM 44074</strain>
    </source>
</reference>
<dbReference type="InterPro" id="IPR055493">
    <property type="entry name" value="DUF7065"/>
</dbReference>
<sequence length="341" mass="37525">MRRGASGANSAAAAEAMLTLDDDYTHVVTSDSNFNESMYFEFHDPESGIAGFLRLANRPNEGRGERTICLYLPDDRLAFGYARPRVTSNEAMNAGGLAVEVVTPLQDVRVRFDGDIRLVMDPATMSDPSAALNSSPQADCRITLQFLALAPAHEQTFEAQGQSFAPHHYEQLAVVTGEVVIGTQRWPVRGHGLRDHSWGPRSWQAPWFYRWLHGSTDRFGFMAAYFGDPDGSSRVGGFVFDGAEVHSCDEVEITTQRDDNGFQEHIQLIIAAGGRRWRFEGDALSCVPLRHRSADGEVSTRIVEAAIRWSVTDGDAPASPIHGMAEYLDQIKAGQPVGIRV</sequence>
<dbReference type="RefSeq" id="WP_234411605.1">
    <property type="nucleotide sequence ID" value="NZ_LK021338.1"/>
</dbReference>
<feature type="domain" description="DUF7065" evidence="2">
    <location>
        <begin position="26"/>
        <end position="201"/>
    </location>
</feature>
<evidence type="ECO:0000313" key="4">
    <source>
        <dbReference type="Proteomes" id="UP000028864"/>
    </source>
</evidence>
<dbReference type="Pfam" id="PF23213">
    <property type="entry name" value="DUF7065"/>
    <property type="match status" value="1"/>
</dbReference>
<name>A0AAV2WLM4_MYCNE</name>